<proteinExistence type="predicted"/>
<dbReference type="PANTHER" id="PTHR43685:SF2">
    <property type="entry name" value="GLYCOSYLTRANSFERASE 2-LIKE DOMAIN-CONTAINING PROTEIN"/>
    <property type="match status" value="1"/>
</dbReference>
<dbReference type="AlphaFoldDB" id="B4D5E6"/>
<dbReference type="InParanoid" id="B4D5E6"/>
<dbReference type="RefSeq" id="WP_006981459.1">
    <property type="nucleotide sequence ID" value="NZ_ABVL01000013.1"/>
</dbReference>
<evidence type="ECO:0000313" key="3">
    <source>
        <dbReference type="Proteomes" id="UP000005824"/>
    </source>
</evidence>
<keyword evidence="2" id="KW-0808">Transferase</keyword>
<dbReference type="STRING" id="497964.CfE428DRAFT_4135"/>
<dbReference type="PANTHER" id="PTHR43685">
    <property type="entry name" value="GLYCOSYLTRANSFERASE"/>
    <property type="match status" value="1"/>
</dbReference>
<dbReference type="Proteomes" id="UP000005824">
    <property type="component" value="Unassembled WGS sequence"/>
</dbReference>
<sequence>MKPLVSIGIPSFNSARWLGQAIESALAQTWPEKEVIVVDDGSTDESPEIARKFGGQIQLIVTENRGGNHARNQALCAARGEWIQFLDADDYLEPEKIAQQFAEADDGADADIIYSPTWIEDLGQKTREPGPIDTRLDLYSQWLAWQIPQTGGPLWRKSTLDSIGGWKEGQPCCQEHELYLRALQAGLRFRYAPTPHAVYRIWSEQTVCRRDPRQVIRVRTELMDTLQAWMQSRGLWTAEHARVAGQAFFEMSRTFARQDLAEAAAYFQERKKRGLIHLAGPAAPRSYRLAHRLLGFTGAERLAAARR</sequence>
<dbReference type="GO" id="GO:0016740">
    <property type="term" value="F:transferase activity"/>
    <property type="evidence" value="ECO:0007669"/>
    <property type="project" value="UniProtKB-KW"/>
</dbReference>
<dbReference type="InterPro" id="IPR001173">
    <property type="entry name" value="Glyco_trans_2-like"/>
</dbReference>
<protein>
    <submittedName>
        <fullName evidence="2">Glycosyl transferase family 2</fullName>
    </submittedName>
</protein>
<organism evidence="2 3">
    <name type="scientific">Chthoniobacter flavus Ellin428</name>
    <dbReference type="NCBI Taxonomy" id="497964"/>
    <lineage>
        <taxon>Bacteria</taxon>
        <taxon>Pseudomonadati</taxon>
        <taxon>Verrucomicrobiota</taxon>
        <taxon>Spartobacteria</taxon>
        <taxon>Chthoniobacterales</taxon>
        <taxon>Chthoniobacteraceae</taxon>
        <taxon>Chthoniobacter</taxon>
    </lineage>
</organism>
<dbReference type="SUPFAM" id="SSF53448">
    <property type="entry name" value="Nucleotide-diphospho-sugar transferases"/>
    <property type="match status" value="1"/>
</dbReference>
<reference evidence="2 3" key="1">
    <citation type="journal article" date="2011" name="J. Bacteriol.">
        <title>Genome sequence of Chthoniobacter flavus Ellin428, an aerobic heterotrophic soil bacterium.</title>
        <authorList>
            <person name="Kant R."/>
            <person name="van Passel M.W."/>
            <person name="Palva A."/>
            <person name="Lucas S."/>
            <person name="Lapidus A."/>
            <person name="Glavina Del Rio T."/>
            <person name="Dalin E."/>
            <person name="Tice H."/>
            <person name="Bruce D."/>
            <person name="Goodwin L."/>
            <person name="Pitluck S."/>
            <person name="Larimer F.W."/>
            <person name="Land M.L."/>
            <person name="Hauser L."/>
            <person name="Sangwan P."/>
            <person name="de Vos W.M."/>
            <person name="Janssen P.H."/>
            <person name="Smidt H."/>
        </authorList>
    </citation>
    <scope>NUCLEOTIDE SEQUENCE [LARGE SCALE GENOMIC DNA]</scope>
    <source>
        <strain evidence="2 3">Ellin428</strain>
    </source>
</reference>
<feature type="domain" description="Glycosyltransferase 2-like" evidence="1">
    <location>
        <begin position="6"/>
        <end position="121"/>
    </location>
</feature>
<dbReference type="InterPro" id="IPR029044">
    <property type="entry name" value="Nucleotide-diphossugar_trans"/>
</dbReference>
<dbReference type="Pfam" id="PF00535">
    <property type="entry name" value="Glycos_transf_2"/>
    <property type="match status" value="1"/>
</dbReference>
<comment type="caution">
    <text evidence="2">The sequence shown here is derived from an EMBL/GenBank/DDBJ whole genome shotgun (WGS) entry which is preliminary data.</text>
</comment>
<accession>B4D5E6</accession>
<dbReference type="InterPro" id="IPR050834">
    <property type="entry name" value="Glycosyltransf_2"/>
</dbReference>
<evidence type="ECO:0000313" key="2">
    <source>
        <dbReference type="EMBL" id="EDY18351.1"/>
    </source>
</evidence>
<keyword evidence="3" id="KW-1185">Reference proteome</keyword>
<dbReference type="eggNOG" id="COG1215">
    <property type="taxonomic scope" value="Bacteria"/>
</dbReference>
<name>B4D5E6_9BACT</name>
<dbReference type="Gene3D" id="3.90.550.10">
    <property type="entry name" value="Spore Coat Polysaccharide Biosynthesis Protein SpsA, Chain A"/>
    <property type="match status" value="1"/>
</dbReference>
<gene>
    <name evidence="2" type="ORF">CfE428DRAFT_4135</name>
</gene>
<evidence type="ECO:0000259" key="1">
    <source>
        <dbReference type="Pfam" id="PF00535"/>
    </source>
</evidence>
<dbReference type="EMBL" id="ABVL01000013">
    <property type="protein sequence ID" value="EDY18351.1"/>
    <property type="molecule type" value="Genomic_DNA"/>
</dbReference>